<proteinExistence type="predicted"/>
<evidence type="ECO:0000313" key="2">
    <source>
        <dbReference type="Proteomes" id="UP001595075"/>
    </source>
</evidence>
<organism evidence="1 2">
    <name type="scientific">Oculimacula yallundae</name>
    <dbReference type="NCBI Taxonomy" id="86028"/>
    <lineage>
        <taxon>Eukaryota</taxon>
        <taxon>Fungi</taxon>
        <taxon>Dikarya</taxon>
        <taxon>Ascomycota</taxon>
        <taxon>Pezizomycotina</taxon>
        <taxon>Leotiomycetes</taxon>
        <taxon>Helotiales</taxon>
        <taxon>Ploettnerulaceae</taxon>
        <taxon>Oculimacula</taxon>
    </lineage>
</organism>
<gene>
    <name evidence="1" type="ORF">VTL71DRAFT_2852</name>
</gene>
<sequence length="112" mass="12156">MTSFATMREWIGVKVAVVFHGKLTRANLLAIPVASHLLPREDNIAAEPGHIVGKSAFDRSPLFAYQPKANMIFISNPTEVGTVYTKSELDVGSTCKDTGLLLLMVLLVFGLP</sequence>
<evidence type="ECO:0000313" key="1">
    <source>
        <dbReference type="EMBL" id="KAL2066780.1"/>
    </source>
</evidence>
<protein>
    <submittedName>
        <fullName evidence="1">Uncharacterized protein</fullName>
    </submittedName>
</protein>
<accession>A0ABR4CA09</accession>
<dbReference type="InterPro" id="IPR015421">
    <property type="entry name" value="PyrdxlP-dep_Trfase_major"/>
</dbReference>
<dbReference type="Proteomes" id="UP001595075">
    <property type="component" value="Unassembled WGS sequence"/>
</dbReference>
<dbReference type="Gene3D" id="3.40.640.10">
    <property type="entry name" value="Type I PLP-dependent aspartate aminotransferase-like (Major domain)"/>
    <property type="match status" value="1"/>
</dbReference>
<reference evidence="1 2" key="1">
    <citation type="journal article" date="2024" name="Commun. Biol.">
        <title>Comparative genomic analysis of thermophilic fungi reveals convergent evolutionary adaptations and gene losses.</title>
        <authorList>
            <person name="Steindorff A.S."/>
            <person name="Aguilar-Pontes M.V."/>
            <person name="Robinson A.J."/>
            <person name="Andreopoulos B."/>
            <person name="LaButti K."/>
            <person name="Kuo A."/>
            <person name="Mondo S."/>
            <person name="Riley R."/>
            <person name="Otillar R."/>
            <person name="Haridas S."/>
            <person name="Lipzen A."/>
            <person name="Grimwood J."/>
            <person name="Schmutz J."/>
            <person name="Clum A."/>
            <person name="Reid I.D."/>
            <person name="Moisan M.C."/>
            <person name="Butler G."/>
            <person name="Nguyen T.T.M."/>
            <person name="Dewar K."/>
            <person name="Conant G."/>
            <person name="Drula E."/>
            <person name="Henrissat B."/>
            <person name="Hansel C."/>
            <person name="Singer S."/>
            <person name="Hutchinson M.I."/>
            <person name="de Vries R.P."/>
            <person name="Natvig D.O."/>
            <person name="Powell A.J."/>
            <person name="Tsang A."/>
            <person name="Grigoriev I.V."/>
        </authorList>
    </citation>
    <scope>NUCLEOTIDE SEQUENCE [LARGE SCALE GENOMIC DNA]</scope>
    <source>
        <strain evidence="1 2">CBS 494.80</strain>
    </source>
</reference>
<keyword evidence="2" id="KW-1185">Reference proteome</keyword>
<name>A0ABR4CA09_9HELO</name>
<comment type="caution">
    <text evidence="1">The sequence shown here is derived from an EMBL/GenBank/DDBJ whole genome shotgun (WGS) entry which is preliminary data.</text>
</comment>
<dbReference type="EMBL" id="JAZHXI010000011">
    <property type="protein sequence ID" value="KAL2066780.1"/>
    <property type="molecule type" value="Genomic_DNA"/>
</dbReference>